<protein>
    <submittedName>
        <fullName evidence="2">Uncharacterized protein</fullName>
    </submittedName>
</protein>
<name>A0A8S0QRL9_OLEEU</name>
<comment type="caution">
    <text evidence="2">The sequence shown here is derived from an EMBL/GenBank/DDBJ whole genome shotgun (WGS) entry which is preliminary data.</text>
</comment>
<reference evidence="2 3" key="1">
    <citation type="submission" date="2019-12" db="EMBL/GenBank/DDBJ databases">
        <authorList>
            <person name="Alioto T."/>
            <person name="Alioto T."/>
            <person name="Gomez Garrido J."/>
        </authorList>
    </citation>
    <scope>NUCLEOTIDE SEQUENCE [LARGE SCALE GENOMIC DNA]</scope>
</reference>
<dbReference type="EMBL" id="CACTIH010001882">
    <property type="protein sequence ID" value="CAA2967434.1"/>
    <property type="molecule type" value="Genomic_DNA"/>
</dbReference>
<evidence type="ECO:0000256" key="1">
    <source>
        <dbReference type="SAM" id="Phobius"/>
    </source>
</evidence>
<keyword evidence="3" id="KW-1185">Reference proteome</keyword>
<evidence type="ECO:0000313" key="3">
    <source>
        <dbReference type="Proteomes" id="UP000594638"/>
    </source>
</evidence>
<keyword evidence="1" id="KW-0812">Transmembrane</keyword>
<feature type="transmembrane region" description="Helical" evidence="1">
    <location>
        <begin position="89"/>
        <end position="106"/>
    </location>
</feature>
<proteinExistence type="predicted"/>
<keyword evidence="1" id="KW-0472">Membrane</keyword>
<dbReference type="Gramene" id="OE9A071456T1">
    <property type="protein sequence ID" value="OE9A071456C1"/>
    <property type="gene ID" value="OE9A071456"/>
</dbReference>
<organism evidence="2 3">
    <name type="scientific">Olea europaea subsp. europaea</name>
    <dbReference type="NCBI Taxonomy" id="158383"/>
    <lineage>
        <taxon>Eukaryota</taxon>
        <taxon>Viridiplantae</taxon>
        <taxon>Streptophyta</taxon>
        <taxon>Embryophyta</taxon>
        <taxon>Tracheophyta</taxon>
        <taxon>Spermatophyta</taxon>
        <taxon>Magnoliopsida</taxon>
        <taxon>eudicotyledons</taxon>
        <taxon>Gunneridae</taxon>
        <taxon>Pentapetalae</taxon>
        <taxon>asterids</taxon>
        <taxon>lamiids</taxon>
        <taxon>Lamiales</taxon>
        <taxon>Oleaceae</taxon>
        <taxon>Oleeae</taxon>
        <taxon>Olea</taxon>
    </lineage>
</organism>
<dbReference type="AlphaFoldDB" id="A0A8S0QRL9"/>
<keyword evidence="1" id="KW-1133">Transmembrane helix</keyword>
<sequence>MESNHESSKTLGCLVMPIHPLSASWIPLSPSRVTLQTLPLPQFPPCATTIDLLELPEIQKPGDFSVLSSYQYKAIQLTLRILLRSEERGVFGFILIIILVLNSTWTPQVPPH</sequence>
<evidence type="ECO:0000313" key="2">
    <source>
        <dbReference type="EMBL" id="CAA2967434.1"/>
    </source>
</evidence>
<accession>A0A8S0QRL9</accession>
<gene>
    <name evidence="2" type="ORF">OLEA9_A071456</name>
</gene>
<dbReference type="Proteomes" id="UP000594638">
    <property type="component" value="Unassembled WGS sequence"/>
</dbReference>